<dbReference type="Pfam" id="PF00817">
    <property type="entry name" value="IMS"/>
    <property type="match status" value="1"/>
</dbReference>
<feature type="compositionally biased region" description="Low complexity" evidence="2">
    <location>
        <begin position="654"/>
        <end position="664"/>
    </location>
</feature>
<keyword evidence="1" id="KW-0227">DNA damage</keyword>
<dbReference type="GO" id="GO:0006281">
    <property type="term" value="P:DNA repair"/>
    <property type="evidence" value="ECO:0007669"/>
    <property type="project" value="InterPro"/>
</dbReference>
<evidence type="ECO:0000313" key="5">
    <source>
        <dbReference type="Proteomes" id="UP000517765"/>
    </source>
</evidence>
<reference evidence="5" key="1">
    <citation type="submission" date="2020-05" db="EMBL/GenBank/DDBJ databases">
        <title>Classification of alakaliphilic streptomycetes isolated from an alkaline soil next to Lonar Crater, India and a proposal for the recognition of Streptomyces alkaliterrae sp. nov.</title>
        <authorList>
            <person name="Golinska P."/>
        </authorList>
    </citation>
    <scope>NUCLEOTIDE SEQUENCE [LARGE SCALE GENOMIC DNA]</scope>
    <source>
        <strain evidence="5">OF8</strain>
    </source>
</reference>
<dbReference type="Gene3D" id="3.40.1170.60">
    <property type="match status" value="1"/>
</dbReference>
<sequence length="887" mass="90865">MHRVLVVWCPDWPVVALSERDDKRAEPADTPVAVVSAGRIVACSPAARAAGVRRRMRPREAQSRCPALRLRERDLAAEARCFEPVAVHIEQHVTPRLEIIRPGLLAFPARGAARYWGGEAALAARTARAVAEAGFEARTGIADTLFAAALAARRADPEERVIPPRLTSAFLSRYPVGVLGSPELGRLLGRLGINTLGDFAALPADRVLSRFGPAGAAAHRTARGLESRAPHSRTPGGGWAATAEFDPPEGRLEPVVFRAKALADELHASLRASGVVCARVEVGVELEDGRRLTRTWRHEGLSAQAVAERVRWQLTAWRAPGPRHTADTRPVRPGNTADTAKNTGAGSGAGAANSAPSTASPTDRNARSAPEHNVEATEGRSGAVRRPDHGARSTPGREADKPPFPADRPERTAHPRQADPDAVEGSSTGLIRPGASNGRPGAVAWPGHGTPSTPENEAGRRTIRAGNPGRADDISDTGAGRRGAGTGTGTGTGTDPAGERPLQGAEETDPEAANGAPGTASPSGDGGPADSERETGRRTIRAGSPGRAARPVGGGGANGCGGGANGCRPGREVVVLPDPGGRPVASVNTSDDRAESGDLSRPSIERSSGDAESSGARGGHAGAADSVGLTGRDGDGDASDSPTVPGAGRDTGRAAPAGFADSAAPLRRVGGAGDARPAGGTPSGGAGVGAHGRPMDGVVRLTLVPEGLRVDEGRQGELFGSRTATLEEVERAAARLQAMLGHGAVTRVELGAGRSPGERVVRVPFGDVAEEGRSADGPWPGRLPAPHPAVVYSTPRPARLLDSAGATVEVSGRAVLSAPPAALGPAGGGGAGLVPVTGWAGPWPVLEQWWDPSRAQRVARLQVTTGDGRAWLLRVSGGAWSVEACYG</sequence>
<feature type="compositionally biased region" description="Basic and acidic residues" evidence="2">
    <location>
        <begin position="364"/>
        <end position="378"/>
    </location>
</feature>
<accession>A0A7W3WX17</accession>
<organism evidence="4 5">
    <name type="scientific">Streptomyces alkaliterrae</name>
    <dbReference type="NCBI Taxonomy" id="2213162"/>
    <lineage>
        <taxon>Bacteria</taxon>
        <taxon>Bacillati</taxon>
        <taxon>Actinomycetota</taxon>
        <taxon>Actinomycetes</taxon>
        <taxon>Kitasatosporales</taxon>
        <taxon>Streptomycetaceae</taxon>
        <taxon>Streptomyces</taxon>
    </lineage>
</organism>
<dbReference type="EMBL" id="JABJXA010000067">
    <property type="protein sequence ID" value="MBB1259820.1"/>
    <property type="molecule type" value="Genomic_DNA"/>
</dbReference>
<feature type="compositionally biased region" description="Low complexity" evidence="2">
    <location>
        <begin position="541"/>
        <end position="551"/>
    </location>
</feature>
<protein>
    <recommendedName>
        <fullName evidence="3">UmuC domain-containing protein</fullName>
    </recommendedName>
</protein>
<evidence type="ECO:0000313" key="4">
    <source>
        <dbReference type="EMBL" id="MBB1259820.1"/>
    </source>
</evidence>
<gene>
    <name evidence="4" type="ORF">H3147_13395</name>
</gene>
<feature type="compositionally biased region" description="Basic and acidic residues" evidence="2">
    <location>
        <begin position="385"/>
        <end position="419"/>
    </location>
</feature>
<dbReference type="RefSeq" id="WP_181356351.1">
    <property type="nucleotide sequence ID" value="NZ_JABJXA010000067.1"/>
</dbReference>
<feature type="domain" description="UmuC" evidence="3">
    <location>
        <begin position="28"/>
        <end position="152"/>
    </location>
</feature>
<evidence type="ECO:0000259" key="3">
    <source>
        <dbReference type="Pfam" id="PF00817"/>
    </source>
</evidence>
<dbReference type="PANTHER" id="PTHR35369">
    <property type="entry name" value="BLR3025 PROTEIN-RELATED"/>
    <property type="match status" value="1"/>
</dbReference>
<proteinExistence type="predicted"/>
<name>A0A7W3WX17_9ACTN</name>
<feature type="compositionally biased region" description="Gly residues" evidence="2">
    <location>
        <begin position="552"/>
        <end position="565"/>
    </location>
</feature>
<dbReference type="InterPro" id="IPR050356">
    <property type="entry name" value="SulA_CellDiv_inhibitor"/>
</dbReference>
<dbReference type="InterPro" id="IPR043502">
    <property type="entry name" value="DNA/RNA_pol_sf"/>
</dbReference>
<dbReference type="AlphaFoldDB" id="A0A7W3WX17"/>
<feature type="compositionally biased region" description="Gly residues" evidence="2">
    <location>
        <begin position="681"/>
        <end position="690"/>
    </location>
</feature>
<feature type="compositionally biased region" description="Gly residues" evidence="2">
    <location>
        <begin position="480"/>
        <end position="492"/>
    </location>
</feature>
<dbReference type="PANTHER" id="PTHR35369:SF2">
    <property type="entry name" value="BLR3025 PROTEIN"/>
    <property type="match status" value="1"/>
</dbReference>
<dbReference type="SUPFAM" id="SSF56672">
    <property type="entry name" value="DNA/RNA polymerases"/>
    <property type="match status" value="1"/>
</dbReference>
<dbReference type="Proteomes" id="UP000517765">
    <property type="component" value="Unassembled WGS sequence"/>
</dbReference>
<dbReference type="CDD" id="cd03468">
    <property type="entry name" value="PolY_like"/>
    <property type="match status" value="1"/>
</dbReference>
<comment type="caution">
    <text evidence="4">The sequence shown here is derived from an EMBL/GenBank/DDBJ whole genome shotgun (WGS) entry which is preliminary data.</text>
</comment>
<feature type="region of interest" description="Disordered" evidence="2">
    <location>
        <begin position="219"/>
        <end position="240"/>
    </location>
</feature>
<feature type="compositionally biased region" description="Low complexity" evidence="2">
    <location>
        <begin position="339"/>
        <end position="362"/>
    </location>
</feature>
<dbReference type="InterPro" id="IPR001126">
    <property type="entry name" value="UmuC"/>
</dbReference>
<feature type="region of interest" description="Disordered" evidence="2">
    <location>
        <begin position="318"/>
        <end position="693"/>
    </location>
</feature>
<evidence type="ECO:0000256" key="2">
    <source>
        <dbReference type="SAM" id="MobiDB-lite"/>
    </source>
</evidence>
<feature type="compositionally biased region" description="Basic and acidic residues" evidence="2">
    <location>
        <begin position="590"/>
        <end position="609"/>
    </location>
</feature>
<evidence type="ECO:0000256" key="1">
    <source>
        <dbReference type="ARBA" id="ARBA00022763"/>
    </source>
</evidence>